<gene>
    <name evidence="1" type="ORF">HKX69_01130</name>
</gene>
<accession>A0A6M4PD99</accession>
<name>A0A6M4PD99_9ACTN</name>
<protein>
    <submittedName>
        <fullName evidence="1">Uncharacterized protein</fullName>
    </submittedName>
</protein>
<proteinExistence type="predicted"/>
<dbReference type="AlphaFoldDB" id="A0A6M4PD99"/>
<dbReference type="Proteomes" id="UP000502641">
    <property type="component" value="Chromosome"/>
</dbReference>
<reference evidence="1 2" key="1">
    <citation type="submission" date="2020-05" db="EMBL/GenBank/DDBJ databases">
        <authorList>
            <person name="Li K."/>
        </authorList>
    </citation>
    <scope>NUCLEOTIDE SEQUENCE [LARGE SCALE GENOMIC DNA]</scope>
    <source>
        <strain evidence="2">jing01</strain>
    </source>
</reference>
<evidence type="ECO:0000313" key="2">
    <source>
        <dbReference type="Proteomes" id="UP000502641"/>
    </source>
</evidence>
<organism evidence="1 2">
    <name type="scientific">Streptomyces argyrophylli</name>
    <dbReference type="NCBI Taxonomy" id="2726118"/>
    <lineage>
        <taxon>Bacteria</taxon>
        <taxon>Bacillati</taxon>
        <taxon>Actinomycetota</taxon>
        <taxon>Actinomycetes</taxon>
        <taxon>Kitasatosporales</taxon>
        <taxon>Streptomycetaceae</taxon>
        <taxon>Streptomyces</taxon>
    </lineage>
</organism>
<dbReference type="EMBL" id="CP053189">
    <property type="protein sequence ID" value="QJS08304.1"/>
    <property type="molecule type" value="Genomic_DNA"/>
</dbReference>
<evidence type="ECO:0000313" key="1">
    <source>
        <dbReference type="EMBL" id="QJS08304.1"/>
    </source>
</evidence>
<keyword evidence="2" id="KW-1185">Reference proteome</keyword>
<sequence length="50" mass="5419">MRLDRAWTARGTGYAYTVEADRVARSEVVLREAMDAAEEAAPLAPDDPGP</sequence>
<dbReference type="RefSeq" id="WP_171150201.1">
    <property type="nucleotide sequence ID" value="NZ_CP053189.1"/>
</dbReference>
<dbReference type="KEGG" id="sarg:HKX69_01130"/>